<keyword evidence="3 4" id="KW-0539">Nucleus</keyword>
<organism evidence="5 6">
    <name type="scientific">Basidiobolus ranarum</name>
    <dbReference type="NCBI Taxonomy" id="34480"/>
    <lineage>
        <taxon>Eukaryota</taxon>
        <taxon>Fungi</taxon>
        <taxon>Fungi incertae sedis</taxon>
        <taxon>Zoopagomycota</taxon>
        <taxon>Entomophthoromycotina</taxon>
        <taxon>Basidiobolomycetes</taxon>
        <taxon>Basidiobolales</taxon>
        <taxon>Basidiobolaceae</taxon>
        <taxon>Basidiobolus</taxon>
    </lineage>
</organism>
<comment type="subcellular location">
    <subcellularLocation>
        <location evidence="1 4">Nucleus</location>
        <location evidence="1 4">Nucleolus</location>
    </subcellularLocation>
</comment>
<accession>A0ABR2WQJ2</accession>
<protein>
    <recommendedName>
        <fullName evidence="4">Ribonuclease P protein subunit p20</fullName>
        <shortName evidence="4">RNaseP protein p20</shortName>
    </recommendedName>
</protein>
<evidence type="ECO:0000313" key="5">
    <source>
        <dbReference type="EMBL" id="KAK9763798.1"/>
    </source>
</evidence>
<keyword evidence="2 4" id="KW-0819">tRNA processing</keyword>
<dbReference type="SUPFAM" id="SSF82704">
    <property type="entry name" value="AlbA-like"/>
    <property type="match status" value="1"/>
</dbReference>
<comment type="function">
    <text evidence="4">Component of ribonuclease P, a ribonucleoprotein complex that generates mature tRNA molecules by cleaving their 5'-ends. Also a component of the MRP ribonuclease complex, which cleaves pre-rRNA sequences.</text>
</comment>
<comment type="caution">
    <text evidence="5">The sequence shown here is derived from an EMBL/GenBank/DDBJ whole genome shotgun (WGS) entry which is preliminary data.</text>
</comment>
<name>A0ABR2WQJ2_9FUNG</name>
<keyword evidence="4" id="KW-0698">rRNA processing</keyword>
<dbReference type="PANTHER" id="PTHR15314">
    <property type="entry name" value="RIBONUCLEASE P PROTEIN SUBUNIT P20"/>
    <property type="match status" value="1"/>
</dbReference>
<evidence type="ECO:0000256" key="3">
    <source>
        <dbReference type="ARBA" id="ARBA00023242"/>
    </source>
</evidence>
<dbReference type="InterPro" id="IPR036882">
    <property type="entry name" value="Alba-like_dom_sf"/>
</dbReference>
<proteinExistence type="inferred from homology"/>
<gene>
    <name evidence="5" type="ORF">K7432_009217</name>
</gene>
<reference evidence="5 6" key="1">
    <citation type="submission" date="2023-04" db="EMBL/GenBank/DDBJ databases">
        <title>Genome of Basidiobolus ranarum AG-B5.</title>
        <authorList>
            <person name="Stajich J.E."/>
            <person name="Carter-House D."/>
            <person name="Gryganskyi A."/>
        </authorList>
    </citation>
    <scope>NUCLEOTIDE SEQUENCE [LARGE SCALE GENOMIC DNA]</scope>
    <source>
        <strain evidence="5 6">AG-B5</strain>
    </source>
</reference>
<evidence type="ECO:0000256" key="1">
    <source>
        <dbReference type="ARBA" id="ARBA00004604"/>
    </source>
</evidence>
<dbReference type="PANTHER" id="PTHR15314:SF1">
    <property type="entry name" value="RIBONUCLEASE P PROTEIN SUBUNIT P20"/>
    <property type="match status" value="1"/>
</dbReference>
<dbReference type="Gene3D" id="3.30.110.20">
    <property type="entry name" value="Alba-like domain"/>
    <property type="match status" value="1"/>
</dbReference>
<dbReference type="Pfam" id="PF12328">
    <property type="entry name" value="Rpp20"/>
    <property type="match status" value="1"/>
</dbReference>
<sequence length="120" mass="13389">MSKPYTLHKRTPQRPATLNTDIYVSSKQSFGSQLQRIKVLLLEKRVSTVTIHGLGKALGKAILLATTLKEVLHDQVVLETTTSSVKLVDDIIPEDEEEDLKTNVRTNSAIHILVSMKKPE</sequence>
<evidence type="ECO:0000313" key="6">
    <source>
        <dbReference type="Proteomes" id="UP001479436"/>
    </source>
</evidence>
<evidence type="ECO:0000256" key="4">
    <source>
        <dbReference type="PIRNR" id="PIRNR036572"/>
    </source>
</evidence>
<dbReference type="PIRSF" id="PIRSF036572">
    <property type="entry name" value="RPP20"/>
    <property type="match status" value="1"/>
</dbReference>
<evidence type="ECO:0000256" key="2">
    <source>
        <dbReference type="ARBA" id="ARBA00022694"/>
    </source>
</evidence>
<comment type="similarity">
    <text evidence="4">Belongs to the histone-like Alba family.</text>
</comment>
<keyword evidence="6" id="KW-1185">Reference proteome</keyword>
<dbReference type="Proteomes" id="UP001479436">
    <property type="component" value="Unassembled WGS sequence"/>
</dbReference>
<dbReference type="InterPro" id="IPR014612">
    <property type="entry name" value="Pop7/Rpp20"/>
</dbReference>
<dbReference type="EMBL" id="JASJQH010000555">
    <property type="protein sequence ID" value="KAK9763798.1"/>
    <property type="molecule type" value="Genomic_DNA"/>
</dbReference>